<dbReference type="FunFam" id="3.30.70.590:FF:000003">
    <property type="entry name" value="Poly(A) polymerase"/>
    <property type="match status" value="1"/>
</dbReference>
<proteinExistence type="inferred from homology"/>
<dbReference type="GO" id="GO:0005829">
    <property type="term" value="C:cytosol"/>
    <property type="evidence" value="ECO:0007669"/>
    <property type="project" value="EnsemblFungi"/>
</dbReference>
<dbReference type="FunFam" id="1.10.1410.10:FF:000001">
    <property type="entry name" value="Putative poly(A) polymerase gamma"/>
    <property type="match status" value="1"/>
</dbReference>
<dbReference type="Proteomes" id="UP000053317">
    <property type="component" value="Unassembled WGS sequence"/>
</dbReference>
<protein>
    <recommendedName>
        <fullName evidence="13">Poly(A) polymerase</fullName>
        <ecNumber evidence="13">2.7.7.19</ecNumber>
    </recommendedName>
</protein>
<feature type="binding site" evidence="14">
    <location>
        <position position="231"/>
    </location>
    <ligand>
        <name>ATP</name>
        <dbReference type="ChEBI" id="CHEBI:30616"/>
    </ligand>
</feature>
<dbReference type="Pfam" id="PF04926">
    <property type="entry name" value="PAP_RNA-bind"/>
    <property type="match status" value="1"/>
</dbReference>
<dbReference type="PIRSF" id="PIRSF018425">
    <property type="entry name" value="PolyA_polymerase"/>
    <property type="match status" value="1"/>
</dbReference>
<reference evidence="20 21" key="2">
    <citation type="submission" date="2015-05" db="EMBL/GenBank/DDBJ databases">
        <authorList>
            <person name="Morales-Cruz A."/>
            <person name="Amrine K.C."/>
            <person name="Cantu D."/>
        </authorList>
    </citation>
    <scope>NUCLEOTIDE SEQUENCE [LARGE SCALE GENOMIC DNA]</scope>
    <source>
        <strain evidence="20">UCRPC4</strain>
    </source>
</reference>
<feature type="compositionally biased region" description="Low complexity" evidence="16">
    <location>
        <begin position="592"/>
        <end position="603"/>
    </location>
</feature>
<evidence type="ECO:0000256" key="14">
    <source>
        <dbReference type="PIRSR" id="PIRSR018425-1"/>
    </source>
</evidence>
<evidence type="ECO:0000256" key="10">
    <source>
        <dbReference type="ARBA" id="ARBA00022884"/>
    </source>
</evidence>
<dbReference type="InterPro" id="IPR007010">
    <property type="entry name" value="PolA_pol_RNA-bd_dom"/>
</dbReference>
<evidence type="ECO:0000256" key="1">
    <source>
        <dbReference type="ARBA" id="ARBA00001936"/>
    </source>
</evidence>
<evidence type="ECO:0000259" key="19">
    <source>
        <dbReference type="Pfam" id="PF20750"/>
    </source>
</evidence>
<comment type="cofactor">
    <cofactor evidence="1">
        <name>Mn(2+)</name>
        <dbReference type="ChEBI" id="CHEBI:29035"/>
    </cofactor>
</comment>
<feature type="binding site" evidence="15">
    <location>
        <position position="103"/>
    </location>
    <ligand>
        <name>Mg(2+)</name>
        <dbReference type="ChEBI" id="CHEBI:18420"/>
        <label>1</label>
        <note>catalytic</note>
    </ligand>
</feature>
<dbReference type="GO" id="GO:0005524">
    <property type="term" value="F:ATP binding"/>
    <property type="evidence" value="ECO:0007669"/>
    <property type="project" value="UniProtKB-UniRule"/>
</dbReference>
<comment type="subcellular location">
    <subcellularLocation>
        <location evidence="2 13">Nucleus</location>
    </subcellularLocation>
</comment>
<evidence type="ECO:0000256" key="16">
    <source>
        <dbReference type="SAM" id="MobiDB-lite"/>
    </source>
</evidence>
<dbReference type="Gene3D" id="3.30.70.590">
    <property type="entry name" value="Poly(A) polymerase predicted RNA binding domain"/>
    <property type="match status" value="1"/>
</dbReference>
<comment type="catalytic activity">
    <reaction evidence="13">
        <text>RNA(n) + ATP = RNA(n)-3'-adenine ribonucleotide + diphosphate</text>
        <dbReference type="Rhea" id="RHEA:11332"/>
        <dbReference type="Rhea" id="RHEA-COMP:14527"/>
        <dbReference type="Rhea" id="RHEA-COMP:17347"/>
        <dbReference type="ChEBI" id="CHEBI:30616"/>
        <dbReference type="ChEBI" id="CHEBI:33019"/>
        <dbReference type="ChEBI" id="CHEBI:140395"/>
        <dbReference type="ChEBI" id="CHEBI:173115"/>
        <dbReference type="EC" id="2.7.7.19"/>
    </reaction>
</comment>
<evidence type="ECO:0000256" key="11">
    <source>
        <dbReference type="ARBA" id="ARBA00023211"/>
    </source>
</evidence>
<dbReference type="FunFam" id="3.30.460.10:FF:000002">
    <property type="entry name" value="Poly(A) polymerase alpha, putative"/>
    <property type="match status" value="1"/>
</dbReference>
<feature type="domain" description="Poly(A) polymerase central" evidence="18">
    <location>
        <begin position="213"/>
        <end position="357"/>
    </location>
</feature>
<feature type="region of interest" description="Disordered" evidence="16">
    <location>
        <begin position="547"/>
        <end position="603"/>
    </location>
</feature>
<keyword evidence="11" id="KW-0464">Manganese</keyword>
<keyword evidence="12 13" id="KW-0539">Nucleus</keyword>
<keyword evidence="9 15" id="KW-0460">Magnesium</keyword>
<keyword evidence="10" id="KW-0694">RNA-binding</keyword>
<dbReference type="CDD" id="cd05402">
    <property type="entry name" value="NT_PAP_TUTase"/>
    <property type="match status" value="1"/>
</dbReference>
<dbReference type="PANTHER" id="PTHR10682:SF10">
    <property type="entry name" value="POLYNUCLEOTIDE ADENYLYLTRANSFERASE"/>
    <property type="match status" value="1"/>
</dbReference>
<keyword evidence="6 15" id="KW-0479">Metal-binding</keyword>
<evidence type="ECO:0000256" key="4">
    <source>
        <dbReference type="ARBA" id="ARBA00022664"/>
    </source>
</evidence>
<feature type="binding site" evidence="14">
    <location>
        <begin position="103"/>
        <end position="105"/>
    </location>
    <ligand>
        <name>ATP</name>
        <dbReference type="ChEBI" id="CHEBI:30616"/>
    </ligand>
</feature>
<evidence type="ECO:0000256" key="9">
    <source>
        <dbReference type="ARBA" id="ARBA00022842"/>
    </source>
</evidence>
<dbReference type="AlphaFoldDB" id="A0A0G2H1U4"/>
<feature type="binding site" evidence="15">
    <location>
        <position position="160"/>
    </location>
    <ligand>
        <name>Mg(2+)</name>
        <dbReference type="ChEBI" id="CHEBI:18420"/>
        <label>2</label>
        <note>catalytic</note>
    </ligand>
</feature>
<evidence type="ECO:0000313" key="21">
    <source>
        <dbReference type="Proteomes" id="UP000053317"/>
    </source>
</evidence>
<evidence type="ECO:0000256" key="5">
    <source>
        <dbReference type="ARBA" id="ARBA00022679"/>
    </source>
</evidence>
<feature type="binding site" evidence="15">
    <location>
        <position position="105"/>
    </location>
    <ligand>
        <name>Mg(2+)</name>
        <dbReference type="ChEBI" id="CHEBI:18420"/>
        <label>2</label>
        <note>catalytic</note>
    </ligand>
</feature>
<dbReference type="GO" id="GO:0005847">
    <property type="term" value="C:mRNA cleavage and polyadenylation specificity factor complex"/>
    <property type="evidence" value="ECO:0007669"/>
    <property type="project" value="EnsemblFungi"/>
</dbReference>
<dbReference type="InterPro" id="IPR048840">
    <property type="entry name" value="PolA_pol_NTPase"/>
</dbReference>
<accession>A0A0G2H1U4</accession>
<dbReference type="GO" id="GO:0046872">
    <property type="term" value="F:metal ion binding"/>
    <property type="evidence" value="ECO:0007669"/>
    <property type="project" value="UniProtKB-KW"/>
</dbReference>
<dbReference type="EC" id="2.7.7.19" evidence="13"/>
<reference evidence="20 21" key="1">
    <citation type="submission" date="2015-05" db="EMBL/GenBank/DDBJ databases">
        <title>Distinctive expansion of gene families associated with plant cell wall degradation and secondary metabolism in the genomes of grapevine trunk pathogens.</title>
        <authorList>
            <person name="Lawrence D.P."/>
            <person name="Travadon R."/>
            <person name="Rolshausen P.E."/>
            <person name="Baumgartner K."/>
        </authorList>
    </citation>
    <scope>NUCLEOTIDE SEQUENCE [LARGE SCALE GENOMIC DNA]</scope>
    <source>
        <strain evidence="20">UCRPC4</strain>
    </source>
</reference>
<comment type="function">
    <text evidence="13">Polymerase that creates the 3'-poly(A) tail of mRNA's.</text>
</comment>
<feature type="binding site" evidence="15">
    <location>
        <position position="103"/>
    </location>
    <ligand>
        <name>Mg(2+)</name>
        <dbReference type="ChEBI" id="CHEBI:18420"/>
        <label>2</label>
        <note>catalytic</note>
    </ligand>
</feature>
<dbReference type="PANTHER" id="PTHR10682">
    <property type="entry name" value="POLY A POLYMERASE"/>
    <property type="match status" value="1"/>
</dbReference>
<dbReference type="Pfam" id="PF20750">
    <property type="entry name" value="PAP_NTPase"/>
    <property type="match status" value="1"/>
</dbReference>
<feature type="binding site" evidence="14">
    <location>
        <begin position="240"/>
        <end position="241"/>
    </location>
    <ligand>
        <name>ATP</name>
        <dbReference type="ChEBI" id="CHEBI:30616"/>
    </ligand>
</feature>
<dbReference type="OrthoDB" id="412748at2759"/>
<dbReference type="GO" id="GO:1990817">
    <property type="term" value="F:poly(A) RNA polymerase activity"/>
    <property type="evidence" value="ECO:0007669"/>
    <property type="project" value="UniProtKB-UniRule"/>
</dbReference>
<dbReference type="InterPro" id="IPR007012">
    <property type="entry name" value="PolA_pol_cen_dom"/>
</dbReference>
<feature type="region of interest" description="Disordered" evidence="16">
    <location>
        <begin position="443"/>
        <end position="476"/>
    </location>
</feature>
<evidence type="ECO:0000256" key="6">
    <source>
        <dbReference type="ARBA" id="ARBA00022723"/>
    </source>
</evidence>
<comment type="caution">
    <text evidence="20">The sequence shown here is derived from an EMBL/GenBank/DDBJ whole genome shotgun (WGS) entry which is preliminary data.</text>
</comment>
<dbReference type="SUPFAM" id="SSF55003">
    <property type="entry name" value="PAP/Archaeal CCA-adding enzyme, C-terminal domain"/>
    <property type="match status" value="1"/>
</dbReference>
<keyword evidence="7 13" id="KW-0547">Nucleotide-binding</keyword>
<feature type="binding site" evidence="14">
    <location>
        <position position="160"/>
    </location>
    <ligand>
        <name>ATP</name>
        <dbReference type="ChEBI" id="CHEBI:30616"/>
    </ligand>
</feature>
<keyword evidence="5 13" id="KW-0808">Transferase</keyword>
<feature type="domain" description="Poly(A) polymerase nucleotidyltransferase" evidence="19">
    <location>
        <begin position="11"/>
        <end position="208"/>
    </location>
</feature>
<evidence type="ECO:0000256" key="2">
    <source>
        <dbReference type="ARBA" id="ARBA00004123"/>
    </source>
</evidence>
<dbReference type="EMBL" id="LCWF01000073">
    <property type="protein sequence ID" value="KKY22765.1"/>
    <property type="molecule type" value="Genomic_DNA"/>
</dbReference>
<dbReference type="Gene3D" id="1.10.1410.10">
    <property type="match status" value="1"/>
</dbReference>
<dbReference type="GO" id="GO:0033620">
    <property type="term" value="C:Mei2 nuclear dot complex"/>
    <property type="evidence" value="ECO:0007669"/>
    <property type="project" value="EnsemblFungi"/>
</dbReference>
<dbReference type="SUPFAM" id="SSF81301">
    <property type="entry name" value="Nucleotidyltransferase"/>
    <property type="match status" value="1"/>
</dbReference>
<evidence type="ECO:0000256" key="3">
    <source>
        <dbReference type="ARBA" id="ARBA00010912"/>
    </source>
</evidence>
<evidence type="ECO:0000256" key="8">
    <source>
        <dbReference type="ARBA" id="ARBA00022840"/>
    </source>
</evidence>
<dbReference type="GO" id="GO:1990251">
    <property type="term" value="C:nuclear exosome focus"/>
    <property type="evidence" value="ECO:0007669"/>
    <property type="project" value="EnsemblFungi"/>
</dbReference>
<evidence type="ECO:0000259" key="17">
    <source>
        <dbReference type="Pfam" id="PF04926"/>
    </source>
</evidence>
<comment type="similarity">
    <text evidence="3 13">Belongs to the poly(A) polymerase family.</text>
</comment>
<feature type="binding site" evidence="15">
    <location>
        <position position="105"/>
    </location>
    <ligand>
        <name>Mg(2+)</name>
        <dbReference type="ChEBI" id="CHEBI:18420"/>
        <label>1</label>
        <note>catalytic</note>
    </ligand>
</feature>
<dbReference type="Pfam" id="PF04928">
    <property type="entry name" value="PAP_central"/>
    <property type="match status" value="1"/>
</dbReference>
<organism evidence="20 21">
    <name type="scientific">Phaeomoniella chlamydospora</name>
    <name type="common">Phaeoacremonium chlamydosporum</name>
    <dbReference type="NCBI Taxonomy" id="158046"/>
    <lineage>
        <taxon>Eukaryota</taxon>
        <taxon>Fungi</taxon>
        <taxon>Dikarya</taxon>
        <taxon>Ascomycota</taxon>
        <taxon>Pezizomycotina</taxon>
        <taxon>Eurotiomycetes</taxon>
        <taxon>Chaetothyriomycetidae</taxon>
        <taxon>Phaeomoniellales</taxon>
        <taxon>Phaeomoniellaceae</taxon>
        <taxon>Phaeomoniella</taxon>
    </lineage>
</organism>
<sequence>MSVPAPARQWGVTPAISTALPTPQDNTLNDALVAELKKQNNYEAPEETEKRKQTLHLLYRITLEFVKEASRRRGFAEKQLAQFGGKIFPYGSYRLGVYGPGSDIDTLVVAPRHVSREDFFDIFPGLLEKMAPAGAIGFMTPVPDAFVPIIKMELNNIEIDLIFARIASLHTVPVTLDLKDNNLLKGLDERELRSVNGTRVTDEILSLVPQAKTFRTALRAVKLWAQRRAIYANIMGFPGGVAWAMLVARVCQLYPAATGSTIVAKFFMIIGRWNWPAPVILKQIENGPLNMKVWNPQIYPSDKRNIMPIITPAYPSMCATFNISKSGKEVIMRELTRGGEVVNKIMNGQLPWSALFDRHTFFTQDHKYYLSIVASSNNKDAALAWSGMVESKVRILVLKLEDQTDVIDLARPFTKGYEREHKCKTDAEVAEVRKGSVKYQISETQTTDENHDPKRTAAAQEGVTVDGAEGEAKPETEDGGQIIYTTTFYIGLDVKPNNKNLNITYPIQTFRDMCTSWANYNPELHELEVTPTRCYDLPDDMFDFEKGEVKPQKPKKKVTPGAKKATTTAQKRSFEEVEPQENGTNGTAKRQASTPAIAAATPA</sequence>
<feature type="compositionally biased region" description="Low complexity" evidence="16">
    <location>
        <begin position="559"/>
        <end position="571"/>
    </location>
</feature>
<feature type="binding site" evidence="14">
    <location>
        <position position="222"/>
    </location>
    <ligand>
        <name>ATP</name>
        <dbReference type="ChEBI" id="CHEBI:30616"/>
    </ligand>
</feature>
<keyword evidence="4 13" id="KW-0507">mRNA processing</keyword>
<feature type="compositionally biased region" description="Polar residues" evidence="16">
    <location>
        <begin position="581"/>
        <end position="591"/>
    </location>
</feature>
<evidence type="ECO:0000259" key="18">
    <source>
        <dbReference type="Pfam" id="PF04928"/>
    </source>
</evidence>
<keyword evidence="21" id="KW-1185">Reference proteome</keyword>
<dbReference type="InterPro" id="IPR043519">
    <property type="entry name" value="NT_sf"/>
</dbReference>
<evidence type="ECO:0000256" key="7">
    <source>
        <dbReference type="ARBA" id="ARBA00022741"/>
    </source>
</evidence>
<gene>
    <name evidence="20" type="ORF">UCRPC4_g03091</name>
</gene>
<dbReference type="GO" id="GO:0071920">
    <property type="term" value="C:cleavage body"/>
    <property type="evidence" value="ECO:0007669"/>
    <property type="project" value="EnsemblFungi"/>
</dbReference>
<evidence type="ECO:0000256" key="13">
    <source>
        <dbReference type="PIRNR" id="PIRNR018425"/>
    </source>
</evidence>
<evidence type="ECO:0000256" key="12">
    <source>
        <dbReference type="ARBA" id="ARBA00023242"/>
    </source>
</evidence>
<dbReference type="SUPFAM" id="SSF81631">
    <property type="entry name" value="PAP/OAS1 substrate-binding domain"/>
    <property type="match status" value="1"/>
</dbReference>
<dbReference type="GO" id="GO:0180010">
    <property type="term" value="P:co-transcriptional mRNA 3'-end processing, cleavage and polyadenylation pathway"/>
    <property type="evidence" value="ECO:0007669"/>
    <property type="project" value="EnsemblFungi"/>
</dbReference>
<dbReference type="GO" id="GO:0003723">
    <property type="term" value="F:RNA binding"/>
    <property type="evidence" value="ECO:0007669"/>
    <property type="project" value="UniProtKB-UniRule"/>
</dbReference>
<name>A0A0G2H1U4_PHACM</name>
<evidence type="ECO:0000256" key="15">
    <source>
        <dbReference type="PIRSR" id="PIRSR018425-2"/>
    </source>
</evidence>
<dbReference type="GO" id="GO:0033621">
    <property type="term" value="P:nuclear mRNA surveillance of meiosis-specific transcripts"/>
    <property type="evidence" value="ECO:0007669"/>
    <property type="project" value="EnsemblFungi"/>
</dbReference>
<feature type="domain" description="Poly(A) polymerase RNA-binding" evidence="17">
    <location>
        <begin position="360"/>
        <end position="553"/>
    </location>
</feature>
<keyword evidence="8 13" id="KW-0067">ATP-binding</keyword>
<dbReference type="Gene3D" id="3.30.460.10">
    <property type="entry name" value="Beta Polymerase, domain 2"/>
    <property type="match status" value="1"/>
</dbReference>
<dbReference type="InterPro" id="IPR011068">
    <property type="entry name" value="NuclTrfase_I-like_C"/>
</dbReference>
<dbReference type="InterPro" id="IPR014492">
    <property type="entry name" value="PolyA_polymerase"/>
</dbReference>
<evidence type="ECO:0000313" key="20">
    <source>
        <dbReference type="EMBL" id="KKY22765.1"/>
    </source>
</evidence>
<comment type="cofactor">
    <cofactor evidence="15">
        <name>Mg(2+)</name>
        <dbReference type="ChEBI" id="CHEBI:18420"/>
    </cofactor>
    <text evidence="15">Binds 2 magnesium ions. Also active with manganese.</text>
</comment>